<accession>A0A8H3II91</accession>
<dbReference type="AlphaFoldDB" id="A0A8H3II91"/>
<evidence type="ECO:0000256" key="1">
    <source>
        <dbReference type="SAM" id="MobiDB-lite"/>
    </source>
</evidence>
<evidence type="ECO:0000313" key="2">
    <source>
        <dbReference type="EMBL" id="CAF9919733.1"/>
    </source>
</evidence>
<keyword evidence="3" id="KW-1185">Reference proteome</keyword>
<sequence>MPNHKPSGTPRGHVLQPDGSWGPKGSVPVQGFVPLPPPSQPAPNSVAPNWSTPFQSPFATNSSQSAPSGPNTTPYTSYRPNPYAQSPTPFSAPQSNVSQAAASFSENEDSSSSEDEEETPRPNARTVEMGQEWGDKKKKSKYEYEYEDRFQRVELDHSNTAEPYVDLIDVDDRGQSLNPRGLLKFGISGTKDWTNKLMLVRCWK</sequence>
<dbReference type="EMBL" id="CAJPDT010000023">
    <property type="protein sequence ID" value="CAF9919733.1"/>
    <property type="molecule type" value="Genomic_DNA"/>
</dbReference>
<feature type="compositionally biased region" description="Acidic residues" evidence="1">
    <location>
        <begin position="106"/>
        <end position="118"/>
    </location>
</feature>
<feature type="region of interest" description="Disordered" evidence="1">
    <location>
        <begin position="1"/>
        <end position="135"/>
    </location>
</feature>
<evidence type="ECO:0000313" key="3">
    <source>
        <dbReference type="Proteomes" id="UP000664534"/>
    </source>
</evidence>
<gene>
    <name evidence="2" type="ORF">IMSHALPRED_004714</name>
</gene>
<reference evidence="2" key="1">
    <citation type="submission" date="2021-03" db="EMBL/GenBank/DDBJ databases">
        <authorList>
            <person name="Tagirdzhanova G."/>
        </authorList>
    </citation>
    <scope>NUCLEOTIDE SEQUENCE</scope>
</reference>
<feature type="compositionally biased region" description="Polar residues" evidence="1">
    <location>
        <begin position="50"/>
        <end position="102"/>
    </location>
</feature>
<organism evidence="2 3">
    <name type="scientific">Imshaugia aleurites</name>
    <dbReference type="NCBI Taxonomy" id="172621"/>
    <lineage>
        <taxon>Eukaryota</taxon>
        <taxon>Fungi</taxon>
        <taxon>Dikarya</taxon>
        <taxon>Ascomycota</taxon>
        <taxon>Pezizomycotina</taxon>
        <taxon>Lecanoromycetes</taxon>
        <taxon>OSLEUM clade</taxon>
        <taxon>Lecanoromycetidae</taxon>
        <taxon>Lecanorales</taxon>
        <taxon>Lecanorineae</taxon>
        <taxon>Parmeliaceae</taxon>
        <taxon>Imshaugia</taxon>
    </lineage>
</organism>
<protein>
    <submittedName>
        <fullName evidence="2">Uncharacterized protein</fullName>
    </submittedName>
</protein>
<proteinExistence type="predicted"/>
<dbReference type="Proteomes" id="UP000664534">
    <property type="component" value="Unassembled WGS sequence"/>
</dbReference>
<comment type="caution">
    <text evidence="2">The sequence shown here is derived from an EMBL/GenBank/DDBJ whole genome shotgun (WGS) entry which is preliminary data.</text>
</comment>
<name>A0A8H3II91_9LECA</name>